<dbReference type="EMBL" id="CP010849">
    <property type="protein sequence ID" value="AJP02467.1"/>
    <property type="molecule type" value="Genomic_DNA"/>
</dbReference>
<keyword evidence="2" id="KW-1185">Reference proteome</keyword>
<sequence length="221" mass="23831">MPDPHERLPADLLAVGAPYGLLLAGGHAVRAHGLADRRTREVTVATDSPAGMDEIAARVRDGLAALGWHVRSVETDPLSARLVVAEPVTAAECAVDVVKEVLWGPPVPTELGPALSLDDLIGTRVRALVDRGLARDLIDVHAAARLRSRPELEELGRRHAVDAFDPADLASRLTGADWVDDAEFARYGVDERGVAELRRWAQEWADEIAERLAESEAPDDA</sequence>
<dbReference type="Pfam" id="PF08843">
    <property type="entry name" value="AbiEii"/>
    <property type="match status" value="1"/>
</dbReference>
<dbReference type="KEGG" id="scw:TU94_14245"/>
<evidence type="ECO:0000313" key="2">
    <source>
        <dbReference type="Proteomes" id="UP000032234"/>
    </source>
</evidence>
<dbReference type="Proteomes" id="UP000032234">
    <property type="component" value="Chromosome"/>
</dbReference>
<proteinExistence type="predicted"/>
<dbReference type="HOGENOM" id="CLU_084427_0_0_11"/>
<evidence type="ECO:0000313" key="1">
    <source>
        <dbReference type="EMBL" id="AJP02467.1"/>
    </source>
</evidence>
<organism evidence="1 2">
    <name type="scientific">Streptomyces cyaneogriseus subsp. noncyanogenus</name>
    <dbReference type="NCBI Taxonomy" id="477245"/>
    <lineage>
        <taxon>Bacteria</taxon>
        <taxon>Bacillati</taxon>
        <taxon>Actinomycetota</taxon>
        <taxon>Actinomycetes</taxon>
        <taxon>Kitasatosporales</taxon>
        <taxon>Streptomycetaceae</taxon>
        <taxon>Streptomyces</taxon>
    </lineage>
</organism>
<name>A0A0C5FR40_9ACTN</name>
<reference evidence="1 2" key="1">
    <citation type="submission" date="2015-02" db="EMBL/GenBank/DDBJ databases">
        <title>Genome sequence of thermotolerant Streptomyces cyaneogriseus subsp. Noncyanogenus NMWT1, the producer of nematocidal antibiotics nemadectin.</title>
        <authorList>
            <person name="Wang H."/>
            <person name="Li C."/>
            <person name="Xiang W."/>
            <person name="Wang X."/>
        </authorList>
    </citation>
    <scope>NUCLEOTIDE SEQUENCE [LARGE SCALE GENOMIC DNA]</scope>
    <source>
        <strain evidence="1 2">NMWT 1</strain>
    </source>
</reference>
<gene>
    <name evidence="1" type="ORF">TU94_14245</name>
</gene>
<dbReference type="RefSeq" id="WP_044382183.1">
    <property type="nucleotide sequence ID" value="NZ_CP010849.1"/>
</dbReference>
<dbReference type="AlphaFoldDB" id="A0A0C5FR40"/>
<accession>A0A0C5FR40</accession>
<protein>
    <recommendedName>
        <fullName evidence="3">Nucleotidyl transferase AbiEii toxin, Type IV TA system</fullName>
    </recommendedName>
</protein>
<dbReference type="STRING" id="477245.TU94_14245"/>
<evidence type="ECO:0008006" key="3">
    <source>
        <dbReference type="Google" id="ProtNLM"/>
    </source>
</evidence>
<dbReference type="InterPro" id="IPR014942">
    <property type="entry name" value="AbiEii"/>
</dbReference>
<dbReference type="PATRIC" id="fig|477245.3.peg.3024"/>
<dbReference type="OrthoDB" id="3870258at2"/>